<keyword evidence="3" id="KW-1185">Reference proteome</keyword>
<proteinExistence type="predicted"/>
<comment type="caution">
    <text evidence="2">The sequence shown here is derived from an EMBL/GenBank/DDBJ whole genome shotgun (WGS) entry which is preliminary data.</text>
</comment>
<dbReference type="EMBL" id="BSUZ01000001">
    <property type="protein sequence ID" value="GMA87232.1"/>
    <property type="molecule type" value="Genomic_DNA"/>
</dbReference>
<organism evidence="2 3">
    <name type="scientific">Angustibacter aerolatus</name>
    <dbReference type="NCBI Taxonomy" id="1162965"/>
    <lineage>
        <taxon>Bacteria</taxon>
        <taxon>Bacillati</taxon>
        <taxon>Actinomycetota</taxon>
        <taxon>Actinomycetes</taxon>
        <taxon>Kineosporiales</taxon>
        <taxon>Kineosporiaceae</taxon>
    </lineage>
</organism>
<feature type="region of interest" description="Disordered" evidence="1">
    <location>
        <begin position="39"/>
        <end position="60"/>
    </location>
</feature>
<protein>
    <submittedName>
        <fullName evidence="2">Uncharacterized protein</fullName>
    </submittedName>
</protein>
<sequence>MLYRLLGEVHALRRAVTSTVVWTVLWGLALPLLVARPAPDDAEHDPALHEADEADEPPRT</sequence>
<dbReference type="Proteomes" id="UP001157017">
    <property type="component" value="Unassembled WGS sequence"/>
</dbReference>
<evidence type="ECO:0000313" key="3">
    <source>
        <dbReference type="Proteomes" id="UP001157017"/>
    </source>
</evidence>
<evidence type="ECO:0000313" key="2">
    <source>
        <dbReference type="EMBL" id="GMA87232.1"/>
    </source>
</evidence>
<reference evidence="3" key="1">
    <citation type="journal article" date="2019" name="Int. J. Syst. Evol. Microbiol.">
        <title>The Global Catalogue of Microorganisms (GCM) 10K type strain sequencing project: providing services to taxonomists for standard genome sequencing and annotation.</title>
        <authorList>
            <consortium name="The Broad Institute Genomics Platform"/>
            <consortium name="The Broad Institute Genome Sequencing Center for Infectious Disease"/>
            <person name="Wu L."/>
            <person name="Ma J."/>
        </authorList>
    </citation>
    <scope>NUCLEOTIDE SEQUENCE [LARGE SCALE GENOMIC DNA]</scope>
    <source>
        <strain evidence="3">NBRC 108730</strain>
    </source>
</reference>
<accession>A0ABQ6JHL4</accession>
<gene>
    <name evidence="2" type="ORF">GCM10025868_24820</name>
</gene>
<name>A0ABQ6JHL4_9ACTN</name>
<evidence type="ECO:0000256" key="1">
    <source>
        <dbReference type="SAM" id="MobiDB-lite"/>
    </source>
</evidence>